<dbReference type="AlphaFoldDB" id="A0AAE1FV55"/>
<evidence type="ECO:0000313" key="2">
    <source>
        <dbReference type="Proteomes" id="UP001286313"/>
    </source>
</evidence>
<reference evidence="1" key="1">
    <citation type="submission" date="2023-10" db="EMBL/GenBank/DDBJ databases">
        <title>Genome assemblies of two species of porcelain crab, Petrolisthes cinctipes and Petrolisthes manimaculis (Anomura: Porcellanidae).</title>
        <authorList>
            <person name="Angst P."/>
        </authorList>
    </citation>
    <scope>NUCLEOTIDE SEQUENCE</scope>
    <source>
        <strain evidence="1">PB745_01</strain>
        <tissue evidence="1">Gill</tissue>
    </source>
</reference>
<dbReference type="EMBL" id="JAWQEG010001267">
    <property type="protein sequence ID" value="KAK3880995.1"/>
    <property type="molecule type" value="Genomic_DNA"/>
</dbReference>
<comment type="caution">
    <text evidence="1">The sequence shown here is derived from an EMBL/GenBank/DDBJ whole genome shotgun (WGS) entry which is preliminary data.</text>
</comment>
<evidence type="ECO:0000313" key="1">
    <source>
        <dbReference type="EMBL" id="KAK3880995.1"/>
    </source>
</evidence>
<sequence>MRMESTFTMSTEFFSMVTEEKVLAVVGSEVGNEQVETLLARLTSWNANALAEFMTAKPTALSAHNCIDELPTLTSSENTKPVVVRIEGKLRRGVSPLKVYAVQLTLEGWCIFTPNVNTLRRLLTIHNAHHDILPRENNSPTIYGLRHEYLVPRATASHRIGMHRFLLYPYDIFEGIMEFYELSWDMDVKLYHYILFADPNKGWFLAALFDIESRMHKIVGRYSWDNREAINLSLKEGQTREYLMALRPFFRRCEEETVCKFLKYFTGTNTVRWDEARELLCGEMTLKQTVFPSLLRLPLSYLQQHALPHLYTITSDTYTLTWTPLQHIKTVEDVLMMSRSDSYT</sequence>
<protein>
    <submittedName>
        <fullName evidence="1">Uncharacterized protein</fullName>
    </submittedName>
</protein>
<keyword evidence="2" id="KW-1185">Reference proteome</keyword>
<proteinExistence type="predicted"/>
<organism evidence="1 2">
    <name type="scientific">Petrolisthes cinctipes</name>
    <name type="common">Flat porcelain crab</name>
    <dbReference type="NCBI Taxonomy" id="88211"/>
    <lineage>
        <taxon>Eukaryota</taxon>
        <taxon>Metazoa</taxon>
        <taxon>Ecdysozoa</taxon>
        <taxon>Arthropoda</taxon>
        <taxon>Crustacea</taxon>
        <taxon>Multicrustacea</taxon>
        <taxon>Malacostraca</taxon>
        <taxon>Eumalacostraca</taxon>
        <taxon>Eucarida</taxon>
        <taxon>Decapoda</taxon>
        <taxon>Pleocyemata</taxon>
        <taxon>Anomura</taxon>
        <taxon>Galatheoidea</taxon>
        <taxon>Porcellanidae</taxon>
        <taxon>Petrolisthes</taxon>
    </lineage>
</organism>
<name>A0AAE1FV55_PETCI</name>
<dbReference type="Proteomes" id="UP001286313">
    <property type="component" value="Unassembled WGS sequence"/>
</dbReference>
<accession>A0AAE1FV55</accession>
<gene>
    <name evidence="1" type="ORF">Pcinc_014544</name>
</gene>